<feature type="compositionally biased region" description="Basic and acidic residues" evidence="1">
    <location>
        <begin position="94"/>
        <end position="106"/>
    </location>
</feature>
<name>A0A3M0GYE5_9ACTN</name>
<feature type="region of interest" description="Disordered" evidence="1">
    <location>
        <begin position="77"/>
        <end position="114"/>
    </location>
</feature>
<evidence type="ECO:0000256" key="1">
    <source>
        <dbReference type="SAM" id="MobiDB-lite"/>
    </source>
</evidence>
<evidence type="ECO:0000313" key="3">
    <source>
        <dbReference type="Proteomes" id="UP000275256"/>
    </source>
</evidence>
<dbReference type="Gene3D" id="2.60.120.10">
    <property type="entry name" value="Jelly Rolls"/>
    <property type="match status" value="1"/>
</dbReference>
<comment type="caution">
    <text evidence="2">The sequence shown here is derived from an EMBL/GenBank/DDBJ whole genome shotgun (WGS) entry which is preliminary data.</text>
</comment>
<sequence length="114" mass="12661">MTDPILSNPQFYSVLFENDRVRVLEYLDAPGDATAPHSHPDSVMITLSPFARRLRGGGKEMNVEMPAFEARWLDAQEHSGENTGTTPTHTMFVELKEQRGTHDPGRPRLGPSGS</sequence>
<dbReference type="InterPro" id="IPR011051">
    <property type="entry name" value="RmlC_Cupin_sf"/>
</dbReference>
<dbReference type="EMBL" id="REFW01000001">
    <property type="protein sequence ID" value="RMB62326.1"/>
    <property type="molecule type" value="Genomic_DNA"/>
</dbReference>
<dbReference type="Proteomes" id="UP000275256">
    <property type="component" value="Unassembled WGS sequence"/>
</dbReference>
<proteinExistence type="predicted"/>
<dbReference type="RefSeq" id="WP_121900876.1">
    <property type="nucleotide sequence ID" value="NZ_REFW01000001.1"/>
</dbReference>
<dbReference type="OrthoDB" id="7060081at2"/>
<reference evidence="2 3" key="1">
    <citation type="submission" date="2018-10" db="EMBL/GenBank/DDBJ databases">
        <title>Tessaracoccus antarcticuss sp. nov., isolated from sediment.</title>
        <authorList>
            <person name="Zhou L.Y."/>
            <person name="Du Z.J."/>
        </authorList>
    </citation>
    <scope>NUCLEOTIDE SEQUENCE [LARGE SCALE GENOMIC DNA]</scope>
    <source>
        <strain evidence="2 3">JDX10</strain>
    </source>
</reference>
<dbReference type="AlphaFoldDB" id="A0A3M0GYE5"/>
<protein>
    <submittedName>
        <fullName evidence="2">Cytoplasmic protein</fullName>
    </submittedName>
</protein>
<accession>A0A3M0GYE5</accession>
<keyword evidence="3" id="KW-1185">Reference proteome</keyword>
<dbReference type="SUPFAM" id="SSF51182">
    <property type="entry name" value="RmlC-like cupins"/>
    <property type="match status" value="1"/>
</dbReference>
<evidence type="ECO:0000313" key="2">
    <source>
        <dbReference type="EMBL" id="RMB62326.1"/>
    </source>
</evidence>
<organism evidence="2 3">
    <name type="scientific">Tessaracoccus antarcticus</name>
    <dbReference type="NCBI Taxonomy" id="2479848"/>
    <lineage>
        <taxon>Bacteria</taxon>
        <taxon>Bacillati</taxon>
        <taxon>Actinomycetota</taxon>
        <taxon>Actinomycetes</taxon>
        <taxon>Propionibacteriales</taxon>
        <taxon>Propionibacteriaceae</taxon>
        <taxon>Tessaracoccus</taxon>
    </lineage>
</organism>
<dbReference type="InterPro" id="IPR014710">
    <property type="entry name" value="RmlC-like_jellyroll"/>
</dbReference>
<gene>
    <name evidence="2" type="ORF">EAX62_07175</name>
</gene>